<gene>
    <name evidence="3" type="ORF">SPIL2461_LOCUS13739</name>
</gene>
<feature type="transmembrane region" description="Helical" evidence="2">
    <location>
        <begin position="1116"/>
        <end position="1143"/>
    </location>
</feature>
<evidence type="ECO:0000313" key="3">
    <source>
        <dbReference type="EMBL" id="CAE7523809.1"/>
    </source>
</evidence>
<dbReference type="EMBL" id="CAJNIZ010030446">
    <property type="protein sequence ID" value="CAE7523809.1"/>
    <property type="molecule type" value="Genomic_DNA"/>
</dbReference>
<evidence type="ECO:0000256" key="2">
    <source>
        <dbReference type="SAM" id="Phobius"/>
    </source>
</evidence>
<dbReference type="Gene3D" id="2.60.120.10">
    <property type="entry name" value="Jelly Rolls"/>
    <property type="match status" value="1"/>
</dbReference>
<feature type="transmembrane region" description="Helical" evidence="2">
    <location>
        <begin position="1206"/>
        <end position="1226"/>
    </location>
</feature>
<dbReference type="Proteomes" id="UP000649617">
    <property type="component" value="Unassembled WGS sequence"/>
</dbReference>
<feature type="transmembrane region" description="Helical" evidence="2">
    <location>
        <begin position="1398"/>
        <end position="1419"/>
    </location>
</feature>
<feature type="transmembrane region" description="Helical" evidence="2">
    <location>
        <begin position="1172"/>
        <end position="1194"/>
    </location>
</feature>
<feature type="region of interest" description="Disordered" evidence="1">
    <location>
        <begin position="1"/>
        <end position="34"/>
    </location>
</feature>
<proteinExistence type="predicted"/>
<feature type="transmembrane region" description="Helical" evidence="2">
    <location>
        <begin position="1304"/>
        <end position="1326"/>
    </location>
</feature>
<protein>
    <submittedName>
        <fullName evidence="3">Uncharacterized protein</fullName>
    </submittedName>
</protein>
<keyword evidence="2" id="KW-0472">Membrane</keyword>
<evidence type="ECO:0000256" key="1">
    <source>
        <dbReference type="SAM" id="MobiDB-lite"/>
    </source>
</evidence>
<comment type="caution">
    <text evidence="3">The sequence shown here is derived from an EMBL/GenBank/DDBJ whole genome shotgun (WGS) entry which is preliminary data.</text>
</comment>
<dbReference type="InterPro" id="IPR011051">
    <property type="entry name" value="RmlC_Cupin_sf"/>
</dbReference>
<keyword evidence="4" id="KW-1185">Reference proteome</keyword>
<sequence length="1617" mass="182220">MSSASGSDSYHTVTDHTESDEDDPNSWGQKPRRGGCRCPPFCTASRVCHVCYICQLCLYLLVFPLWTKWLVTSPMPTRYWHQDFPSWPVIASPAGRSIALEAQGRAIDMTPLPMDSRSCNYSCFSKGNSGDTASVGFEVGLTLNDPLLIKKNIYAVYPVLLASENFQDWWVAADRRHAHPTPFWRSRTATEMGIYTYVSEACTKPPQKRTDVSEVLGGVYVLACVTWSPESFKKLSAATTLTMDEVGSLCTSAGGVCGWSCGAEVPSDRLPGCVDHRIAVTSNSIAGLFVSEANFKGKVEVQECSSGKWEHGSCMTTPNNFQHWQCQECRYNPNPVGSDMDMGLDDSAERERIYTSLPRFKVLLTNVESPEGDVFNQPRIFLLSSTVKQTGIWKKLYMPDTGKYELPVPVAVPTKSPDDMEDEEDGSTVTEAYTKQAMVLMEPSRLDIDPGWCFGQQGPLYLVACAVNASLYEDPNFGNFTAGQRVAPPPFNDRCVAVSGRCGGACQSWNTEQLQSCTADGYIEQAALVEHIPPQKNEMMAVWLVAFLLLLGFAVKVAVLCPGIFRSYKHYRRFHPELTQQLRYIAVVVNTKDEAPSIVLRSLIGAVSALPSDCGCRYHVALLDEGHRAQQKALWIKLCEILQAIPSGSGFQAYDESVRQFFHVWVEETNKLRFEDLRQSFYADKSQATLEKLSGQEVLKKLRKAWGWQRVSCAALESAIAGLQEELLAPGPHKNKSYLDDLVDWTPANVDSIALRLHYLARANPPEDERTLKTQHVAPGTWYYEVPQGTGNDQWLSCRSKAIQMLHGLEEMDTSKLQIALRASRGKAGGLNFAANYFFVYAGRARNLYGDDRDLQPALFSVCDARHQFQTDFYHSTIPYFFDLQANLNRNVRFCQCPKYFPHVQDRADYLDNNDAQYFRLNCMIHNCCGGVSASSTNSTWLLNRREPEEHDTLIWELEKSTVRNSRTKHRHKEYIEFLTFPETCAAEDAAFSLKKIVNGNRSHFISRRLSYGLALTPEEHLIAVQKSIQANFVLSLQSFFRCQSGLVSLWTTFIAFACFLASLFWLVIKADLEWKVVDWGWLPKDAYSTVMQPIRSWSQDAAETLNMFFSYDEEWLQSFIIITLQIAVWVASLGAWLLLIAIVTQTCKVIQRCCLNCGSVWPDEMRWWGRLLIMVSNLSHFLWCWVPFFWIGFNFYNVFSGRDFHYPPILMFIFTLILQVLNWGLMGASCMRHSLEASMEANEVAMLTIDNIWRSTQRYYITAPLVIYSMVEGLQDVFRYHLYGQDVTVNEASGKIAVHLVKYWTLLLEILAIAAWICFCNLVSIESEGGLSSLIIVTVIALDVLHPCAYLWVGETKMTPAKASSLSWYQALTTWEWWERLLHDLILNDFVASILKWLGPAWMIAMPLLTLLMPYIGVNQEVPKQGSQQTDGTLLRHFQEAIFMPRLVANAVRVVDAGNLMLGCSIVVATLVQAGYHFTATIDGDILAENARPNWTIDELAGNVASNDDRISIAHVKITAPTSEPWLTLHYDEWMCVLTGRMVLLHGDGASMEVLAGQTVFIEKGERFQPTFPDGGTEYIPVCLPAFRPDRCIREEEADSAVSTKLQQLHGGRADI</sequence>
<dbReference type="SUPFAM" id="SSF51182">
    <property type="entry name" value="RmlC-like cupins"/>
    <property type="match status" value="1"/>
</dbReference>
<accession>A0A812T825</accession>
<evidence type="ECO:0000313" key="4">
    <source>
        <dbReference type="Proteomes" id="UP000649617"/>
    </source>
</evidence>
<feature type="transmembrane region" description="Helical" evidence="2">
    <location>
        <begin position="540"/>
        <end position="565"/>
    </location>
</feature>
<feature type="compositionally biased region" description="Polar residues" evidence="1">
    <location>
        <begin position="1"/>
        <end position="12"/>
    </location>
</feature>
<organism evidence="3 4">
    <name type="scientific">Symbiodinium pilosum</name>
    <name type="common">Dinoflagellate</name>
    <dbReference type="NCBI Taxonomy" id="2952"/>
    <lineage>
        <taxon>Eukaryota</taxon>
        <taxon>Sar</taxon>
        <taxon>Alveolata</taxon>
        <taxon>Dinophyceae</taxon>
        <taxon>Suessiales</taxon>
        <taxon>Symbiodiniaceae</taxon>
        <taxon>Symbiodinium</taxon>
    </lineage>
</organism>
<name>A0A812T825_SYMPI</name>
<keyword evidence="2" id="KW-0812">Transmembrane</keyword>
<dbReference type="InterPro" id="IPR014710">
    <property type="entry name" value="RmlC-like_jellyroll"/>
</dbReference>
<reference evidence="3" key="1">
    <citation type="submission" date="2021-02" db="EMBL/GenBank/DDBJ databases">
        <authorList>
            <person name="Dougan E. K."/>
            <person name="Rhodes N."/>
            <person name="Thang M."/>
            <person name="Chan C."/>
        </authorList>
    </citation>
    <scope>NUCLEOTIDE SEQUENCE</scope>
</reference>
<dbReference type="OrthoDB" id="411052at2759"/>
<keyword evidence="2" id="KW-1133">Transmembrane helix</keyword>
<feature type="transmembrane region" description="Helical" evidence="2">
    <location>
        <begin position="1332"/>
        <end position="1354"/>
    </location>
</feature>
<feature type="transmembrane region" description="Helical" evidence="2">
    <location>
        <begin position="1047"/>
        <end position="1069"/>
    </location>
</feature>